<evidence type="ECO:0000313" key="2">
    <source>
        <dbReference type="EMBL" id="CAJ61701.1"/>
    </source>
</evidence>
<feature type="region of interest" description="Disordered" evidence="1">
    <location>
        <begin position="58"/>
        <end position="146"/>
    </location>
</feature>
<dbReference type="HOGENOM" id="CLU_1774680_0_0_11"/>
<evidence type="ECO:0000313" key="3">
    <source>
        <dbReference type="Proteomes" id="UP000000657"/>
    </source>
</evidence>
<name>Q0RLA4_FRAAA</name>
<dbReference type="KEGG" id="fal:FRAAL3057"/>
<organism evidence="2 3">
    <name type="scientific">Frankia alni (strain DSM 45986 / CECT 9034 / ACN14a)</name>
    <dbReference type="NCBI Taxonomy" id="326424"/>
    <lineage>
        <taxon>Bacteria</taxon>
        <taxon>Bacillati</taxon>
        <taxon>Actinomycetota</taxon>
        <taxon>Actinomycetes</taxon>
        <taxon>Frankiales</taxon>
        <taxon>Frankiaceae</taxon>
        <taxon>Frankia</taxon>
    </lineage>
</organism>
<keyword evidence="3" id="KW-1185">Reference proteome</keyword>
<reference evidence="2 3" key="1">
    <citation type="journal article" date="2007" name="Genome Res.">
        <title>Genome characteristics of facultatively symbiotic Frankia sp. strains reflect host range and host plant biogeography.</title>
        <authorList>
            <person name="Normand P."/>
            <person name="Lapierre P."/>
            <person name="Tisa L.S."/>
            <person name="Gogarten J.P."/>
            <person name="Alloisio N."/>
            <person name="Bagnarol E."/>
            <person name="Bassi C.A."/>
            <person name="Berry A.M."/>
            <person name="Bickhart D.M."/>
            <person name="Choisne N."/>
            <person name="Couloux A."/>
            <person name="Cournoyer B."/>
            <person name="Cruveiller S."/>
            <person name="Daubin V."/>
            <person name="Demange N."/>
            <person name="Francino M.P."/>
            <person name="Goltsman E."/>
            <person name="Huang Y."/>
            <person name="Kopp O.R."/>
            <person name="Labarre L."/>
            <person name="Lapidus A."/>
            <person name="Lavire C."/>
            <person name="Marechal J."/>
            <person name="Martinez M."/>
            <person name="Mastronunzio J.E."/>
            <person name="Mullin B.C."/>
            <person name="Niemann J."/>
            <person name="Pujic P."/>
            <person name="Rawnsley T."/>
            <person name="Rouy Z."/>
            <person name="Schenowitz C."/>
            <person name="Sellstedt A."/>
            <person name="Tavares F."/>
            <person name="Tomkins J.P."/>
            <person name="Vallenet D."/>
            <person name="Valverde C."/>
            <person name="Wall L.G."/>
            <person name="Wang Y."/>
            <person name="Medigue C."/>
            <person name="Benson D.R."/>
        </authorList>
    </citation>
    <scope>NUCLEOTIDE SEQUENCE [LARGE SCALE GENOMIC DNA]</scope>
    <source>
        <strain evidence="3">DSM 45986 / CECT 9034 / ACN14a</strain>
    </source>
</reference>
<protein>
    <submittedName>
        <fullName evidence="2">Uncharacterized protein</fullName>
    </submittedName>
</protein>
<sequence>MSTETCRGFGTLFGRRTVPRPRHDLAGIWPGFGRDLAGIWTGGRAKRLRERRMWIASDCGRPSGATDRPGQRNLHDRVEPSSHWRVVARGVLPRTRRSSRPGAGGALRYGMHGPMGPDRAERTASAAVAKDFPLQPPNRRPTAAQA</sequence>
<accession>Q0RLA4</accession>
<dbReference type="EMBL" id="CT573213">
    <property type="protein sequence ID" value="CAJ61701.1"/>
    <property type="molecule type" value="Genomic_DNA"/>
</dbReference>
<gene>
    <name evidence="2" type="ordered locus">FRAAL3057</name>
</gene>
<dbReference type="AlphaFoldDB" id="Q0RLA4"/>
<evidence type="ECO:0000256" key="1">
    <source>
        <dbReference type="SAM" id="MobiDB-lite"/>
    </source>
</evidence>
<proteinExistence type="predicted"/>
<feature type="compositionally biased region" description="Basic and acidic residues" evidence="1">
    <location>
        <begin position="69"/>
        <end position="82"/>
    </location>
</feature>
<dbReference type="Proteomes" id="UP000000657">
    <property type="component" value="Chromosome"/>
</dbReference>